<reference evidence="1" key="1">
    <citation type="journal article" date="2023" name="IScience">
        <title>Live-bearing cockroach genome reveals convergent evolutionary mechanisms linked to viviparity in insects and beyond.</title>
        <authorList>
            <person name="Fouks B."/>
            <person name="Harrison M.C."/>
            <person name="Mikhailova A.A."/>
            <person name="Marchal E."/>
            <person name="English S."/>
            <person name="Carruthers M."/>
            <person name="Jennings E.C."/>
            <person name="Chiamaka E.L."/>
            <person name="Frigard R.A."/>
            <person name="Pippel M."/>
            <person name="Attardo G.M."/>
            <person name="Benoit J.B."/>
            <person name="Bornberg-Bauer E."/>
            <person name="Tobe S.S."/>
        </authorList>
    </citation>
    <scope>NUCLEOTIDE SEQUENCE</scope>
    <source>
        <strain evidence="1">Stay&amp;Tobe</strain>
    </source>
</reference>
<proteinExistence type="predicted"/>
<accession>A0AAD7ZH15</accession>
<organism evidence="1 2">
    <name type="scientific">Diploptera punctata</name>
    <name type="common">Pacific beetle cockroach</name>
    <dbReference type="NCBI Taxonomy" id="6984"/>
    <lineage>
        <taxon>Eukaryota</taxon>
        <taxon>Metazoa</taxon>
        <taxon>Ecdysozoa</taxon>
        <taxon>Arthropoda</taxon>
        <taxon>Hexapoda</taxon>
        <taxon>Insecta</taxon>
        <taxon>Pterygota</taxon>
        <taxon>Neoptera</taxon>
        <taxon>Polyneoptera</taxon>
        <taxon>Dictyoptera</taxon>
        <taxon>Blattodea</taxon>
        <taxon>Blaberoidea</taxon>
        <taxon>Blaberidae</taxon>
        <taxon>Diplopterinae</taxon>
        <taxon>Diploptera</taxon>
    </lineage>
</organism>
<dbReference type="Proteomes" id="UP001233999">
    <property type="component" value="Unassembled WGS sequence"/>
</dbReference>
<protein>
    <submittedName>
        <fullName evidence="1">Uncharacterized protein</fullName>
    </submittedName>
</protein>
<feature type="non-terminal residue" evidence="1">
    <location>
        <position position="71"/>
    </location>
</feature>
<evidence type="ECO:0000313" key="2">
    <source>
        <dbReference type="Proteomes" id="UP001233999"/>
    </source>
</evidence>
<feature type="non-terminal residue" evidence="1">
    <location>
        <position position="1"/>
    </location>
</feature>
<keyword evidence="2" id="KW-1185">Reference proteome</keyword>
<comment type="caution">
    <text evidence="1">The sequence shown here is derived from an EMBL/GenBank/DDBJ whole genome shotgun (WGS) entry which is preliminary data.</text>
</comment>
<dbReference type="AlphaFoldDB" id="A0AAD7ZH15"/>
<gene>
    <name evidence="1" type="ORF">L9F63_003952</name>
</gene>
<reference evidence="1" key="2">
    <citation type="submission" date="2023-05" db="EMBL/GenBank/DDBJ databases">
        <authorList>
            <person name="Fouks B."/>
        </authorList>
    </citation>
    <scope>NUCLEOTIDE SEQUENCE</scope>
    <source>
        <strain evidence="1">Stay&amp;Tobe</strain>
        <tissue evidence="1">Testes</tissue>
    </source>
</reference>
<name>A0AAD7ZH15_DIPPU</name>
<evidence type="ECO:0000313" key="1">
    <source>
        <dbReference type="EMBL" id="KAJ9580398.1"/>
    </source>
</evidence>
<sequence>KFYTTKDVWRVIFSLAPKQYSGLIQTNHSRSHINFNYRNNCKCLLKTCQAQRVMEEGSTVNVDRPTWTLKS</sequence>
<dbReference type="EMBL" id="JASPKZ010008341">
    <property type="protein sequence ID" value="KAJ9580398.1"/>
    <property type="molecule type" value="Genomic_DNA"/>
</dbReference>